<dbReference type="OrthoDB" id="3799035at2759"/>
<comment type="caution">
    <text evidence="2">The sequence shown here is derived from an EMBL/GenBank/DDBJ whole genome shotgun (WGS) entry which is preliminary data.</text>
</comment>
<dbReference type="AlphaFoldDB" id="A0A9Q3HNC8"/>
<sequence length="219" mass="25132">MKALTYEPYSDTLRVLDPSTGKINVSRDYIQPRSDTTVLLCQKPETLPYSAEICQPRMVSLPLLKDLSEDSDTHVSGHDNTKDHETPSNNQPVIVPPPLIKRHRRPPDRLMLADVVTYKTEISDPLETDKWSLAMNLEYDSLMNHNTGDLVAYPSNGTKVIGGMWRVVQKRNEFGDVYQYKAHWVVLGNHQEYQLHYFDTWASNGRTETFKVLLVMTIQ</sequence>
<organism evidence="2 3">
    <name type="scientific">Austropuccinia psidii MF-1</name>
    <dbReference type="NCBI Taxonomy" id="1389203"/>
    <lineage>
        <taxon>Eukaryota</taxon>
        <taxon>Fungi</taxon>
        <taxon>Dikarya</taxon>
        <taxon>Basidiomycota</taxon>
        <taxon>Pucciniomycotina</taxon>
        <taxon>Pucciniomycetes</taxon>
        <taxon>Pucciniales</taxon>
        <taxon>Sphaerophragmiaceae</taxon>
        <taxon>Austropuccinia</taxon>
    </lineage>
</organism>
<evidence type="ECO:0000313" key="3">
    <source>
        <dbReference type="Proteomes" id="UP000765509"/>
    </source>
</evidence>
<reference evidence="2" key="1">
    <citation type="submission" date="2021-03" db="EMBL/GenBank/DDBJ databases">
        <title>Draft genome sequence of rust myrtle Austropuccinia psidii MF-1, a brazilian biotype.</title>
        <authorList>
            <person name="Quecine M.C."/>
            <person name="Pachon D.M.R."/>
            <person name="Bonatelli M.L."/>
            <person name="Correr F.H."/>
            <person name="Franceschini L.M."/>
            <person name="Leite T.F."/>
            <person name="Margarido G.R.A."/>
            <person name="Almeida C.A."/>
            <person name="Ferrarezi J.A."/>
            <person name="Labate C.A."/>
        </authorList>
    </citation>
    <scope>NUCLEOTIDE SEQUENCE</scope>
    <source>
        <strain evidence="2">MF-1</strain>
    </source>
</reference>
<dbReference type="Proteomes" id="UP000765509">
    <property type="component" value="Unassembled WGS sequence"/>
</dbReference>
<evidence type="ECO:0000313" key="2">
    <source>
        <dbReference type="EMBL" id="MBW0509229.1"/>
    </source>
</evidence>
<proteinExistence type="predicted"/>
<keyword evidence="3" id="KW-1185">Reference proteome</keyword>
<gene>
    <name evidence="2" type="ORF">O181_048944</name>
</gene>
<feature type="compositionally biased region" description="Basic and acidic residues" evidence="1">
    <location>
        <begin position="69"/>
        <end position="86"/>
    </location>
</feature>
<protein>
    <submittedName>
        <fullName evidence="2">Uncharacterized protein</fullName>
    </submittedName>
</protein>
<evidence type="ECO:0000256" key="1">
    <source>
        <dbReference type="SAM" id="MobiDB-lite"/>
    </source>
</evidence>
<dbReference type="EMBL" id="AVOT02020833">
    <property type="protein sequence ID" value="MBW0509229.1"/>
    <property type="molecule type" value="Genomic_DNA"/>
</dbReference>
<feature type="region of interest" description="Disordered" evidence="1">
    <location>
        <begin position="69"/>
        <end position="104"/>
    </location>
</feature>
<accession>A0A9Q3HNC8</accession>
<name>A0A9Q3HNC8_9BASI</name>